<dbReference type="RefSeq" id="WP_151700244.1">
    <property type="nucleotide sequence ID" value="NZ_CP031223.1"/>
</dbReference>
<gene>
    <name evidence="4" type="ORF">PB01_11085</name>
</gene>
<evidence type="ECO:0000256" key="1">
    <source>
        <dbReference type="ARBA" id="ARBA00022679"/>
    </source>
</evidence>
<dbReference type="PANTHER" id="PTHR43800:SF1">
    <property type="entry name" value="PEPTIDYL-LYSINE N-ACETYLTRANSFERASE YJAB"/>
    <property type="match status" value="1"/>
</dbReference>
<proteinExistence type="predicted"/>
<accession>A0A5J6SMZ6</accession>
<evidence type="ECO:0000259" key="3">
    <source>
        <dbReference type="PROSITE" id="PS51186"/>
    </source>
</evidence>
<dbReference type="KEGG" id="psyo:PB01_11085"/>
<dbReference type="PANTHER" id="PTHR43800">
    <property type="entry name" value="PEPTIDYL-LYSINE N-ACETYLTRANSFERASE YJAB"/>
    <property type="match status" value="1"/>
</dbReference>
<evidence type="ECO:0000313" key="5">
    <source>
        <dbReference type="Proteomes" id="UP000325517"/>
    </source>
</evidence>
<dbReference type="InterPro" id="IPR016181">
    <property type="entry name" value="Acyl_CoA_acyltransferase"/>
</dbReference>
<dbReference type="Gene3D" id="3.40.630.30">
    <property type="match status" value="1"/>
</dbReference>
<evidence type="ECO:0000313" key="4">
    <source>
        <dbReference type="EMBL" id="QFF99325.1"/>
    </source>
</evidence>
<organism evidence="4 5">
    <name type="scientific">Psychrobacillus glaciei</name>
    <dbReference type="NCBI Taxonomy" id="2283160"/>
    <lineage>
        <taxon>Bacteria</taxon>
        <taxon>Bacillati</taxon>
        <taxon>Bacillota</taxon>
        <taxon>Bacilli</taxon>
        <taxon>Bacillales</taxon>
        <taxon>Bacillaceae</taxon>
        <taxon>Psychrobacillus</taxon>
    </lineage>
</organism>
<dbReference type="EMBL" id="CP031223">
    <property type="protein sequence ID" value="QFF99325.1"/>
    <property type="molecule type" value="Genomic_DNA"/>
</dbReference>
<dbReference type="OrthoDB" id="9792929at2"/>
<reference evidence="4 5" key="1">
    <citation type="submission" date="2018-07" db="EMBL/GenBank/DDBJ databases">
        <title>Complete genome sequence of Psychrobacillus sp. PB01, isolated from iceberg, and comparative genome analysis of Psychrobacillus strains.</title>
        <authorList>
            <person name="Lee P.C."/>
        </authorList>
    </citation>
    <scope>NUCLEOTIDE SEQUENCE [LARGE SCALE GENOMIC DNA]</scope>
    <source>
        <strain evidence="4 5">PB01</strain>
    </source>
</reference>
<protein>
    <submittedName>
        <fullName evidence="4">GNAT family N-acetyltransferase</fullName>
    </submittedName>
</protein>
<dbReference type="Pfam" id="PF00583">
    <property type="entry name" value="Acetyltransf_1"/>
    <property type="match status" value="1"/>
</dbReference>
<dbReference type="AlphaFoldDB" id="A0A5J6SMZ6"/>
<dbReference type="Proteomes" id="UP000325517">
    <property type="component" value="Chromosome"/>
</dbReference>
<evidence type="ECO:0000256" key="2">
    <source>
        <dbReference type="ARBA" id="ARBA00023315"/>
    </source>
</evidence>
<sequence length="146" mass="16916">MKIVKGNVNNLEDLIPLFNGYRLFYEQSIDEEGSKNFLFARIQKEESAIYIAYDKGIAVGFVQLYPFFSSVGMQRAFILNDLFVDPACRKKGIGKALMKKAFQFCEEEKARFVTLQTATNNHNAKALYDYMGMHLDKESDYYIKYL</sequence>
<dbReference type="CDD" id="cd04301">
    <property type="entry name" value="NAT_SF"/>
    <property type="match status" value="1"/>
</dbReference>
<name>A0A5J6SMZ6_9BACI</name>
<dbReference type="GO" id="GO:0016747">
    <property type="term" value="F:acyltransferase activity, transferring groups other than amino-acyl groups"/>
    <property type="evidence" value="ECO:0007669"/>
    <property type="project" value="InterPro"/>
</dbReference>
<keyword evidence="5" id="KW-1185">Reference proteome</keyword>
<dbReference type="InterPro" id="IPR000182">
    <property type="entry name" value="GNAT_dom"/>
</dbReference>
<feature type="domain" description="N-acetyltransferase" evidence="3">
    <location>
        <begin position="1"/>
        <end position="146"/>
    </location>
</feature>
<dbReference type="PROSITE" id="PS51186">
    <property type="entry name" value="GNAT"/>
    <property type="match status" value="1"/>
</dbReference>
<dbReference type="SUPFAM" id="SSF55729">
    <property type="entry name" value="Acyl-CoA N-acyltransferases (Nat)"/>
    <property type="match status" value="1"/>
</dbReference>
<keyword evidence="1 4" id="KW-0808">Transferase</keyword>
<keyword evidence="2" id="KW-0012">Acyltransferase</keyword>